<dbReference type="GO" id="GO:0080120">
    <property type="term" value="P:CAAX-box protein maturation"/>
    <property type="evidence" value="ECO:0007669"/>
    <property type="project" value="UniProtKB-ARBA"/>
</dbReference>
<keyword evidence="4" id="KW-0645">Protease</keyword>
<dbReference type="OrthoDB" id="2035856at2"/>
<keyword evidence="4" id="KW-0378">Hydrolase</keyword>
<feature type="domain" description="CAAX prenyl protease 2/Lysostaphin resistance protein A-like" evidence="3">
    <location>
        <begin position="215"/>
        <end position="302"/>
    </location>
</feature>
<evidence type="ECO:0000259" key="3">
    <source>
        <dbReference type="Pfam" id="PF02517"/>
    </source>
</evidence>
<accession>A0A5B9QQC3</accession>
<evidence type="ECO:0000256" key="1">
    <source>
        <dbReference type="SAM" id="MobiDB-lite"/>
    </source>
</evidence>
<dbReference type="Proteomes" id="UP000325286">
    <property type="component" value="Chromosome"/>
</dbReference>
<organism evidence="4 5">
    <name type="scientific">Roseimaritima ulvae</name>
    <dbReference type="NCBI Taxonomy" id="980254"/>
    <lineage>
        <taxon>Bacteria</taxon>
        <taxon>Pseudomonadati</taxon>
        <taxon>Planctomycetota</taxon>
        <taxon>Planctomycetia</taxon>
        <taxon>Pirellulales</taxon>
        <taxon>Pirellulaceae</taxon>
        <taxon>Roseimaritima</taxon>
    </lineage>
</organism>
<evidence type="ECO:0000256" key="2">
    <source>
        <dbReference type="SAM" id="Phobius"/>
    </source>
</evidence>
<keyword evidence="2" id="KW-1133">Transmembrane helix</keyword>
<feature type="transmembrane region" description="Helical" evidence="2">
    <location>
        <begin position="171"/>
        <end position="193"/>
    </location>
</feature>
<feature type="region of interest" description="Disordered" evidence="1">
    <location>
        <begin position="1"/>
        <end position="47"/>
    </location>
</feature>
<feature type="transmembrane region" description="Helical" evidence="2">
    <location>
        <begin position="289"/>
        <end position="310"/>
    </location>
</feature>
<keyword evidence="5" id="KW-1185">Reference proteome</keyword>
<dbReference type="EMBL" id="CP042914">
    <property type="protein sequence ID" value="QEG40109.1"/>
    <property type="molecule type" value="Genomic_DNA"/>
</dbReference>
<dbReference type="PANTHER" id="PTHR36435:SF1">
    <property type="entry name" value="CAAX AMINO TERMINAL PROTEASE FAMILY PROTEIN"/>
    <property type="match status" value="1"/>
</dbReference>
<name>A0A5B9QQC3_9BACT</name>
<dbReference type="AlphaFoldDB" id="A0A5B9QQC3"/>
<feature type="compositionally biased region" description="Pro residues" evidence="1">
    <location>
        <begin position="29"/>
        <end position="42"/>
    </location>
</feature>
<feature type="transmembrane region" description="Helical" evidence="2">
    <location>
        <begin position="75"/>
        <end position="100"/>
    </location>
</feature>
<dbReference type="InterPro" id="IPR052710">
    <property type="entry name" value="CAAX_protease"/>
</dbReference>
<dbReference type="InterPro" id="IPR003675">
    <property type="entry name" value="Rce1/LyrA-like_dom"/>
</dbReference>
<feature type="transmembrane region" description="Helical" evidence="2">
    <location>
        <begin position="246"/>
        <end position="264"/>
    </location>
</feature>
<reference evidence="4 5" key="1">
    <citation type="submission" date="2019-08" db="EMBL/GenBank/DDBJ databases">
        <title>Deep-cultivation of Planctomycetes and their phenomic and genomic characterization uncovers novel biology.</title>
        <authorList>
            <person name="Wiegand S."/>
            <person name="Jogler M."/>
            <person name="Boedeker C."/>
            <person name="Pinto D."/>
            <person name="Vollmers J."/>
            <person name="Rivas-Marin E."/>
            <person name="Kohn T."/>
            <person name="Peeters S.H."/>
            <person name="Heuer A."/>
            <person name="Rast P."/>
            <person name="Oberbeckmann S."/>
            <person name="Bunk B."/>
            <person name="Jeske O."/>
            <person name="Meyerdierks A."/>
            <person name="Storesund J.E."/>
            <person name="Kallscheuer N."/>
            <person name="Luecker S."/>
            <person name="Lage O.M."/>
            <person name="Pohl T."/>
            <person name="Merkel B.J."/>
            <person name="Hornburger P."/>
            <person name="Mueller R.-W."/>
            <person name="Bruemmer F."/>
            <person name="Labrenz M."/>
            <person name="Spormann A.M."/>
            <person name="Op den Camp H."/>
            <person name="Overmann J."/>
            <person name="Amann R."/>
            <person name="Jetten M.S.M."/>
            <person name="Mascher T."/>
            <person name="Medema M.H."/>
            <person name="Devos D.P."/>
            <person name="Kaster A.-K."/>
            <person name="Ovreas L."/>
            <person name="Rohde M."/>
            <person name="Galperin M.Y."/>
            <person name="Jogler C."/>
        </authorList>
    </citation>
    <scope>NUCLEOTIDE SEQUENCE [LARGE SCALE GENOMIC DNA]</scope>
    <source>
        <strain evidence="4 5">UC8</strain>
    </source>
</reference>
<protein>
    <submittedName>
        <fullName evidence="4">CAAX amino terminal protease self-immunity</fullName>
    </submittedName>
</protein>
<dbReference type="GO" id="GO:0006508">
    <property type="term" value="P:proteolysis"/>
    <property type="evidence" value="ECO:0007669"/>
    <property type="project" value="UniProtKB-KW"/>
</dbReference>
<dbReference type="Pfam" id="PF02517">
    <property type="entry name" value="Rce1-like"/>
    <property type="match status" value="1"/>
</dbReference>
<sequence>MDDKFQHAENLPASSADPPADPADTPAGAPVPPAAEPSPPAGGPVSPVTQPRGAVYAQFLPPSAPVSWSVQRPRVWPILAVVLASAVSFFFGSLFSLLVAEVIVTGTVPTSRDAAIEALELVKQSRLGFTITVVGPQIALVLPTILATLLSPKPFRQRLGLVRGHWPLWGWVAAAAATPLVGMVVGVLVGMFLTESESLKDMSELFRSIGSGAFLFPLALMIGGMPAICEELLFRGYVQSRLTKRFPPIAGILMASAVFAVFHMDPVHVVAVFPIGVWMGWLSFRSGSIFPAMLAHLINNVLAVVTVVINPAEHVDTLALPAAFAMLFILAAGVLGLAGVVTAVFFFPPPASNNELPAGTVADAGIA</sequence>
<keyword evidence="2" id="KW-0472">Membrane</keyword>
<dbReference type="GO" id="GO:0004175">
    <property type="term" value="F:endopeptidase activity"/>
    <property type="evidence" value="ECO:0007669"/>
    <property type="project" value="UniProtKB-ARBA"/>
</dbReference>
<feature type="transmembrane region" description="Helical" evidence="2">
    <location>
        <begin position="127"/>
        <end position="150"/>
    </location>
</feature>
<evidence type="ECO:0000313" key="4">
    <source>
        <dbReference type="EMBL" id="QEG40109.1"/>
    </source>
</evidence>
<evidence type="ECO:0000313" key="5">
    <source>
        <dbReference type="Proteomes" id="UP000325286"/>
    </source>
</evidence>
<proteinExistence type="predicted"/>
<keyword evidence="2" id="KW-0812">Transmembrane</keyword>
<dbReference type="PANTHER" id="PTHR36435">
    <property type="entry name" value="SLR1288 PROTEIN"/>
    <property type="match status" value="1"/>
</dbReference>
<feature type="transmembrane region" description="Helical" evidence="2">
    <location>
        <begin position="322"/>
        <end position="347"/>
    </location>
</feature>
<dbReference type="KEGG" id="rul:UC8_21140"/>
<feature type="transmembrane region" description="Helical" evidence="2">
    <location>
        <begin position="213"/>
        <end position="234"/>
    </location>
</feature>
<gene>
    <name evidence="4" type="ORF">UC8_21140</name>
</gene>
<dbReference type="RefSeq" id="WP_068130418.1">
    <property type="nucleotide sequence ID" value="NZ_CP042914.1"/>
</dbReference>
<feature type="compositionally biased region" description="Low complexity" evidence="1">
    <location>
        <begin position="12"/>
        <end position="28"/>
    </location>
</feature>